<dbReference type="KEGG" id="ska:CP970_07470"/>
<feature type="region of interest" description="Disordered" evidence="4">
    <location>
        <begin position="907"/>
        <end position="935"/>
    </location>
</feature>
<name>A0A5J6G5C4_STRKN</name>
<dbReference type="InterPro" id="IPR002397">
    <property type="entry name" value="Cyt_P450_B"/>
</dbReference>
<dbReference type="RefSeq" id="WP_150493077.1">
    <property type="nucleotide sequence ID" value="NZ_CP023699.1"/>
</dbReference>
<dbReference type="EMBL" id="CP023699">
    <property type="protein sequence ID" value="QEU90769.1"/>
    <property type="molecule type" value="Genomic_DNA"/>
</dbReference>
<comment type="similarity">
    <text evidence="1">Belongs to the cytochrome P450 family.</text>
</comment>
<dbReference type="GO" id="GO:0005506">
    <property type="term" value="F:iron ion binding"/>
    <property type="evidence" value="ECO:0007669"/>
    <property type="project" value="InterPro"/>
</dbReference>
<dbReference type="PROSITE" id="PS00086">
    <property type="entry name" value="CYTOCHROME_P450"/>
    <property type="match status" value="1"/>
</dbReference>
<dbReference type="PANTHER" id="PTHR45527:SF1">
    <property type="entry name" value="FATTY ACID SYNTHASE"/>
    <property type="match status" value="1"/>
</dbReference>
<feature type="domain" description="Carrier" evidence="5">
    <location>
        <begin position="963"/>
        <end position="1040"/>
    </location>
</feature>
<dbReference type="Gene3D" id="1.10.630.10">
    <property type="entry name" value="Cytochrome P450"/>
    <property type="match status" value="1"/>
</dbReference>
<dbReference type="Gene3D" id="3.30.300.30">
    <property type="match status" value="1"/>
</dbReference>
<dbReference type="GO" id="GO:0044550">
    <property type="term" value="P:secondary metabolite biosynthetic process"/>
    <property type="evidence" value="ECO:0007669"/>
    <property type="project" value="TreeGrafter"/>
</dbReference>
<dbReference type="GO" id="GO:0004497">
    <property type="term" value="F:monooxygenase activity"/>
    <property type="evidence" value="ECO:0007669"/>
    <property type="project" value="InterPro"/>
</dbReference>
<evidence type="ECO:0000256" key="4">
    <source>
        <dbReference type="SAM" id="MobiDB-lite"/>
    </source>
</evidence>
<dbReference type="Pfam" id="PF00501">
    <property type="entry name" value="AMP-binding"/>
    <property type="match status" value="1"/>
</dbReference>
<dbReference type="InterPro" id="IPR045851">
    <property type="entry name" value="AMP-bd_C_sf"/>
</dbReference>
<dbReference type="CDD" id="cd05930">
    <property type="entry name" value="A_NRPS"/>
    <property type="match status" value="1"/>
</dbReference>
<dbReference type="InterPro" id="IPR036396">
    <property type="entry name" value="Cyt_P450_sf"/>
</dbReference>
<dbReference type="InterPro" id="IPR020806">
    <property type="entry name" value="PKS_PP-bd"/>
</dbReference>
<dbReference type="GO" id="GO:0005737">
    <property type="term" value="C:cytoplasm"/>
    <property type="evidence" value="ECO:0007669"/>
    <property type="project" value="TreeGrafter"/>
</dbReference>
<gene>
    <name evidence="6" type="ORF">CP970_07470</name>
</gene>
<dbReference type="SUPFAM" id="SSF48264">
    <property type="entry name" value="Cytochrome P450"/>
    <property type="match status" value="1"/>
</dbReference>
<evidence type="ECO:0000313" key="6">
    <source>
        <dbReference type="EMBL" id="QEU90769.1"/>
    </source>
</evidence>
<dbReference type="SMART" id="SM00823">
    <property type="entry name" value="PKS_PP"/>
    <property type="match status" value="1"/>
</dbReference>
<dbReference type="InterPro" id="IPR010071">
    <property type="entry name" value="AA_adenyl_dom"/>
</dbReference>
<dbReference type="GO" id="GO:0043041">
    <property type="term" value="P:amino acid activation for nonribosomal peptide biosynthetic process"/>
    <property type="evidence" value="ECO:0007669"/>
    <property type="project" value="TreeGrafter"/>
</dbReference>
<dbReference type="GO" id="GO:0031177">
    <property type="term" value="F:phosphopantetheine binding"/>
    <property type="evidence" value="ECO:0007669"/>
    <property type="project" value="InterPro"/>
</dbReference>
<sequence>MPERERLAGYDRARHGVHLLRSPQVIAEPSRYIDAIAELGPVFFDEVGSVWVVSGYAEAVEVLRDHHRFSSVREHRDAAFSQRGLHAAADLSAMVHEQMLFLDPPQHGAIRSALAEQFASKMMKSRESDLRQIADQALDGLPSDGDIDLVGDFAAKLPASLVAFLLGMPGREVELSRWAEAYERLLGSLSALPVSPDPEVDDALHEALAQLQHEARARLRAPGNDVISSLVAPLADRRPSDSELFAIAANCIVLVGGGYQTLTHLVTQTLLALHDDPACQQRVRAQPDLIPSSVKEIMRFRGSSQYVARRATTDVTLCGQHITAGQSILVHLAAANLDPTVFTEPRTLDLDRLGQRHLGFGTGRHACPGAGYAERLAAFAIGGFLDRYPAYTPHTEPGAQSWGLHGNTRCLEHAHVHVTATPRTTAPAVTGSPSLPAGRPYAYCWHEVFEEQARLTPEAAAVMWAHGTITYRELDQRANALAHRLRRLGAQPGVVVAVVMERSVEFALAILAIAKSGSAFLLADVTCPRQRLRAMLVEAEVRLVISDGSLPTSTFPAQVIGTGEPAARPDPPMTGATPGDTAYIVFTSGTTGAPKAIAISHEATVNLGLAQRQIFTLGPGDRLLQFLSPNFDGCIADLTLALLSGATLALAPTDRLTVGPPLVRLLGSAKITAVILTPSVWMALPVQQLPHLRTAAAAGERLHATWAQQWAAPGRRLFNLYGPAETAVLATWHECTLSEEPPPIGRPIANKEAYLIDNDLRRVEPGQEGELCIGGTGIGRYLNQPDLMQERFIRDPYTSTRPAGLLYRTGDICRQRPDGTLDYVGRHDRQVKIRGQRLELDEVERVLETAPGVAASRVQEQDGRLHALITAAGQPPDEEAIRSHLATRLHTAMVPATLTTVSELPRTQNGKVSQRATAAATNGHRDHPAPEASAAPMVMPPRCNSPAAPGASTVPSASGTPRKQHSRLTWQITQHFAKALGLPLRQVQTDSDFFTHGGDSLKLASLLQALETLTGAPVDITELITSPTPERIATHLLTEETSS</sequence>
<dbReference type="GO" id="GO:0017000">
    <property type="term" value="P:antibiotic biosynthetic process"/>
    <property type="evidence" value="ECO:0007669"/>
    <property type="project" value="UniProtKB-ARBA"/>
</dbReference>
<protein>
    <submittedName>
        <fullName evidence="6">Amino acid adenylation domain-containing protein</fullName>
    </submittedName>
</protein>
<accession>A0A5J6G5C4</accession>
<dbReference type="InterPro" id="IPR020845">
    <property type="entry name" value="AMP-binding_CS"/>
</dbReference>
<dbReference type="InterPro" id="IPR000873">
    <property type="entry name" value="AMP-dep_synth/lig_dom"/>
</dbReference>
<keyword evidence="7" id="KW-1185">Reference proteome</keyword>
<dbReference type="SUPFAM" id="SSF47336">
    <property type="entry name" value="ACP-like"/>
    <property type="match status" value="1"/>
</dbReference>
<proteinExistence type="inferred from homology"/>
<dbReference type="InterPro" id="IPR036736">
    <property type="entry name" value="ACP-like_sf"/>
</dbReference>
<evidence type="ECO:0000313" key="7">
    <source>
        <dbReference type="Proteomes" id="UP000325529"/>
    </source>
</evidence>
<dbReference type="PANTHER" id="PTHR45527">
    <property type="entry name" value="NONRIBOSOMAL PEPTIDE SYNTHETASE"/>
    <property type="match status" value="1"/>
</dbReference>
<keyword evidence="2" id="KW-0596">Phosphopantetheine</keyword>
<dbReference type="Pfam" id="PF00550">
    <property type="entry name" value="PP-binding"/>
    <property type="match status" value="1"/>
</dbReference>
<dbReference type="InterPro" id="IPR017972">
    <property type="entry name" value="Cyt_P450_CS"/>
</dbReference>
<dbReference type="InterPro" id="IPR009081">
    <property type="entry name" value="PP-bd_ACP"/>
</dbReference>
<dbReference type="GO" id="GO:0016705">
    <property type="term" value="F:oxidoreductase activity, acting on paired donors, with incorporation or reduction of molecular oxygen"/>
    <property type="evidence" value="ECO:0007669"/>
    <property type="project" value="InterPro"/>
</dbReference>
<dbReference type="Proteomes" id="UP000325529">
    <property type="component" value="Chromosome"/>
</dbReference>
<dbReference type="AlphaFoldDB" id="A0A5J6G5C4"/>
<evidence type="ECO:0000256" key="3">
    <source>
        <dbReference type="ARBA" id="ARBA00022553"/>
    </source>
</evidence>
<organism evidence="6 7">
    <name type="scientific">Streptomyces kanamyceticus</name>
    <dbReference type="NCBI Taxonomy" id="1967"/>
    <lineage>
        <taxon>Bacteria</taxon>
        <taxon>Bacillati</taxon>
        <taxon>Actinomycetota</taxon>
        <taxon>Actinomycetes</taxon>
        <taxon>Kitasatosporales</taxon>
        <taxon>Streptomycetaceae</taxon>
        <taxon>Streptomyces</taxon>
    </lineage>
</organism>
<dbReference type="Gene3D" id="3.40.50.12780">
    <property type="entry name" value="N-terminal domain of ligase-like"/>
    <property type="match status" value="1"/>
</dbReference>
<keyword evidence="3" id="KW-0597">Phosphoprotein</keyword>
<dbReference type="Pfam" id="PF13193">
    <property type="entry name" value="AMP-binding_C"/>
    <property type="match status" value="1"/>
</dbReference>
<dbReference type="NCBIfam" id="TIGR01733">
    <property type="entry name" value="AA-adenyl-dom"/>
    <property type="match status" value="1"/>
</dbReference>
<dbReference type="SUPFAM" id="SSF56801">
    <property type="entry name" value="Acetyl-CoA synthetase-like"/>
    <property type="match status" value="1"/>
</dbReference>
<dbReference type="GO" id="GO:0020037">
    <property type="term" value="F:heme binding"/>
    <property type="evidence" value="ECO:0007669"/>
    <property type="project" value="InterPro"/>
</dbReference>
<dbReference type="Gene3D" id="1.10.1200.10">
    <property type="entry name" value="ACP-like"/>
    <property type="match status" value="1"/>
</dbReference>
<dbReference type="InterPro" id="IPR025110">
    <property type="entry name" value="AMP-bd_C"/>
</dbReference>
<reference evidence="6 7" key="1">
    <citation type="submission" date="2017-09" db="EMBL/GenBank/DDBJ databases">
        <authorList>
            <person name="Lee N."/>
            <person name="Cho B.-K."/>
        </authorList>
    </citation>
    <scope>NUCLEOTIDE SEQUENCE [LARGE SCALE GENOMIC DNA]</scope>
    <source>
        <strain evidence="6 7">ATCC 12853</strain>
    </source>
</reference>
<evidence type="ECO:0000259" key="5">
    <source>
        <dbReference type="PROSITE" id="PS50075"/>
    </source>
</evidence>
<dbReference type="InterPro" id="IPR001128">
    <property type="entry name" value="Cyt_P450"/>
</dbReference>
<dbReference type="PROSITE" id="PS00455">
    <property type="entry name" value="AMP_BINDING"/>
    <property type="match status" value="1"/>
</dbReference>
<evidence type="ECO:0000256" key="2">
    <source>
        <dbReference type="ARBA" id="ARBA00022450"/>
    </source>
</evidence>
<dbReference type="PROSITE" id="PS50075">
    <property type="entry name" value="CARRIER"/>
    <property type="match status" value="1"/>
</dbReference>
<evidence type="ECO:0000256" key="1">
    <source>
        <dbReference type="ARBA" id="ARBA00010617"/>
    </source>
</evidence>
<feature type="compositionally biased region" description="Polar residues" evidence="4">
    <location>
        <begin position="907"/>
        <end position="920"/>
    </location>
</feature>
<dbReference type="InterPro" id="IPR042099">
    <property type="entry name" value="ANL_N_sf"/>
</dbReference>
<dbReference type="PRINTS" id="PR00359">
    <property type="entry name" value="BP450"/>
</dbReference>
<dbReference type="Pfam" id="PF00067">
    <property type="entry name" value="p450"/>
    <property type="match status" value="1"/>
</dbReference>